<organism evidence="10 11">
    <name type="scientific">Microbacterium terregens</name>
    <dbReference type="NCBI Taxonomy" id="69363"/>
    <lineage>
        <taxon>Bacteria</taxon>
        <taxon>Bacillati</taxon>
        <taxon>Actinomycetota</taxon>
        <taxon>Actinomycetes</taxon>
        <taxon>Micrococcales</taxon>
        <taxon>Microbacteriaceae</taxon>
        <taxon>Microbacterium</taxon>
    </lineage>
</organism>
<evidence type="ECO:0000313" key="11">
    <source>
        <dbReference type="Proteomes" id="UP001589611"/>
    </source>
</evidence>
<evidence type="ECO:0000256" key="7">
    <source>
        <dbReference type="ARBA" id="ARBA00023049"/>
    </source>
</evidence>
<dbReference type="Proteomes" id="UP001589611">
    <property type="component" value="Unassembled WGS sequence"/>
</dbReference>
<dbReference type="PANTHER" id="PTHR43126:SF2">
    <property type="entry name" value="D-ALANYL-D-ALANINE DIPEPTIDASE"/>
    <property type="match status" value="1"/>
</dbReference>
<dbReference type="InterPro" id="IPR000755">
    <property type="entry name" value="A_A_dipeptidase"/>
</dbReference>
<keyword evidence="11" id="KW-1185">Reference proteome</keyword>
<evidence type="ECO:0000256" key="5">
    <source>
        <dbReference type="ARBA" id="ARBA00022833"/>
    </source>
</evidence>
<dbReference type="Gene3D" id="3.30.1380.10">
    <property type="match status" value="1"/>
</dbReference>
<dbReference type="RefSeq" id="WP_344714710.1">
    <property type="nucleotide sequence ID" value="NZ_BAAAWH010000001.1"/>
</dbReference>
<evidence type="ECO:0000313" key="10">
    <source>
        <dbReference type="EMBL" id="MFB9645554.1"/>
    </source>
</evidence>
<keyword evidence="2" id="KW-0645">Protease</keyword>
<accession>A0ABV5SYX4</accession>
<name>A0ABV5SYX4_9MICO</name>
<protein>
    <submittedName>
        <fullName evidence="10">Dipeptidase</fullName>
    </submittedName>
</protein>
<evidence type="ECO:0000256" key="1">
    <source>
        <dbReference type="ARBA" id="ARBA00001362"/>
    </source>
</evidence>
<keyword evidence="6" id="KW-0224">Dipeptidase</keyword>
<evidence type="ECO:0000256" key="8">
    <source>
        <dbReference type="ARBA" id="ARBA00023316"/>
    </source>
</evidence>
<proteinExistence type="predicted"/>
<keyword evidence="5" id="KW-0862">Zinc</keyword>
<keyword evidence="7" id="KW-0482">Metalloprotease</keyword>
<reference evidence="10 11" key="1">
    <citation type="submission" date="2024-09" db="EMBL/GenBank/DDBJ databases">
        <authorList>
            <person name="Sun Q."/>
            <person name="Mori K."/>
        </authorList>
    </citation>
    <scope>NUCLEOTIDE SEQUENCE [LARGE SCALE GENOMIC DNA]</scope>
    <source>
        <strain evidence="10 11">JCM 1342</strain>
    </source>
</reference>
<dbReference type="PANTHER" id="PTHR43126">
    <property type="entry name" value="D-ALANYL-D-ALANINE DIPEPTIDASE"/>
    <property type="match status" value="1"/>
</dbReference>
<sequence length="161" mass="17215">MTVLLADPQIAAIPARENGDPLVDVTSFGLLYTGDGDAGRYVRHALALRLASAQAQLPGGIQLLIREGHRSPEDQEGIFSRYSQSLRREMPGLDEFSLRRLTSRFVSPIGVAPHVAGAAVDLTLADASGAPLWMGTPIDATPERAATRARSTPRTSARTRA</sequence>
<keyword evidence="4" id="KW-0378">Hydrolase</keyword>
<feature type="region of interest" description="Disordered" evidence="9">
    <location>
        <begin position="135"/>
        <end position="161"/>
    </location>
</feature>
<gene>
    <name evidence="10" type="ORF">ACFFPJ_07070</name>
</gene>
<dbReference type="SUPFAM" id="SSF55166">
    <property type="entry name" value="Hedgehog/DD-peptidase"/>
    <property type="match status" value="1"/>
</dbReference>
<evidence type="ECO:0000256" key="3">
    <source>
        <dbReference type="ARBA" id="ARBA00022723"/>
    </source>
</evidence>
<keyword evidence="8" id="KW-0961">Cell wall biogenesis/degradation</keyword>
<evidence type="ECO:0000256" key="9">
    <source>
        <dbReference type="SAM" id="MobiDB-lite"/>
    </source>
</evidence>
<dbReference type="EMBL" id="JBHMBE010000002">
    <property type="protein sequence ID" value="MFB9645554.1"/>
    <property type="molecule type" value="Genomic_DNA"/>
</dbReference>
<evidence type="ECO:0000256" key="2">
    <source>
        <dbReference type="ARBA" id="ARBA00022670"/>
    </source>
</evidence>
<comment type="catalytic activity">
    <reaction evidence="1">
        <text>D-alanyl-D-alanine + H2O = 2 D-alanine</text>
        <dbReference type="Rhea" id="RHEA:20661"/>
        <dbReference type="ChEBI" id="CHEBI:15377"/>
        <dbReference type="ChEBI" id="CHEBI:57416"/>
        <dbReference type="ChEBI" id="CHEBI:57822"/>
        <dbReference type="EC" id="3.4.13.22"/>
    </reaction>
</comment>
<comment type="caution">
    <text evidence="10">The sequence shown here is derived from an EMBL/GenBank/DDBJ whole genome shotgun (WGS) entry which is preliminary data.</text>
</comment>
<dbReference type="InterPro" id="IPR009045">
    <property type="entry name" value="Zn_M74/Hedgehog-like"/>
</dbReference>
<evidence type="ECO:0000256" key="6">
    <source>
        <dbReference type="ARBA" id="ARBA00022997"/>
    </source>
</evidence>
<evidence type="ECO:0000256" key="4">
    <source>
        <dbReference type="ARBA" id="ARBA00022801"/>
    </source>
</evidence>
<keyword evidence="3" id="KW-0479">Metal-binding</keyword>
<feature type="compositionally biased region" description="Low complexity" evidence="9">
    <location>
        <begin position="148"/>
        <end position="161"/>
    </location>
</feature>